<accession>A0A5M4FID6</accession>
<protein>
    <submittedName>
        <fullName evidence="1">Uncharacterized protein</fullName>
    </submittedName>
</protein>
<sequence>MHRVVLNMQMSSDEAFTTVSTALGAIPDITIDAPGWNNNRHLVVTIQTEDPDAVDIVREITWQFDALAIQHSLHLADAG</sequence>
<name>A0A5M4FID6_9ACTN</name>
<comment type="caution">
    <text evidence="1">The sequence shown here is derived from an EMBL/GenBank/DDBJ whole genome shotgun (WGS) entry which is preliminary data.</text>
</comment>
<reference evidence="1" key="1">
    <citation type="submission" date="2019-09" db="EMBL/GenBank/DDBJ databases">
        <authorList>
            <person name="Li J."/>
        </authorList>
    </citation>
    <scope>NUCLEOTIDE SEQUENCE [LARGE SCALE GENOMIC DNA]</scope>
    <source>
        <strain evidence="1">JCM 14732</strain>
    </source>
</reference>
<dbReference type="EMBL" id="SDPQ02000001">
    <property type="protein sequence ID" value="KAA1399821.1"/>
    <property type="molecule type" value="Genomic_DNA"/>
</dbReference>
<dbReference type="RefSeq" id="WP_149687939.1">
    <property type="nucleotide sequence ID" value="NZ_SDPQ02000001.1"/>
</dbReference>
<dbReference type="AlphaFoldDB" id="A0A5M4FID6"/>
<keyword evidence="2" id="KW-1185">Reference proteome</keyword>
<dbReference type="OrthoDB" id="3748133at2"/>
<dbReference type="Proteomes" id="UP000380867">
    <property type="component" value="Unassembled WGS sequence"/>
</dbReference>
<proteinExistence type="predicted"/>
<gene>
    <name evidence="1" type="ORF">ESP70_003425</name>
</gene>
<evidence type="ECO:0000313" key="1">
    <source>
        <dbReference type="EMBL" id="KAA1399821.1"/>
    </source>
</evidence>
<organism evidence="1 2">
    <name type="scientific">Aeromicrobium ginsengisoli</name>
    <dbReference type="NCBI Taxonomy" id="363867"/>
    <lineage>
        <taxon>Bacteria</taxon>
        <taxon>Bacillati</taxon>
        <taxon>Actinomycetota</taxon>
        <taxon>Actinomycetes</taxon>
        <taxon>Propionibacteriales</taxon>
        <taxon>Nocardioidaceae</taxon>
        <taxon>Aeromicrobium</taxon>
    </lineage>
</organism>
<evidence type="ECO:0000313" key="2">
    <source>
        <dbReference type="Proteomes" id="UP000380867"/>
    </source>
</evidence>